<reference evidence="12 13" key="1">
    <citation type="submission" date="2019-09" db="EMBL/GenBank/DDBJ databases">
        <title>Parvibaculum sedimenti sp. nov., isolated from sediment.</title>
        <authorList>
            <person name="Wang Y."/>
        </authorList>
    </citation>
    <scope>NUCLEOTIDE SEQUENCE [LARGE SCALE GENOMIC DNA]</scope>
    <source>
        <strain evidence="12 13">HXT-9</strain>
    </source>
</reference>
<keyword evidence="6" id="KW-0378">Hydrolase</keyword>
<name>A0A6N6VLR7_9HYPH</name>
<keyword evidence="5" id="KW-0732">Signal</keyword>
<evidence type="ECO:0000256" key="4">
    <source>
        <dbReference type="ARBA" id="ARBA00022723"/>
    </source>
</evidence>
<dbReference type="AlphaFoldDB" id="A0A6N6VLR7"/>
<evidence type="ECO:0000256" key="7">
    <source>
        <dbReference type="ARBA" id="ARBA00022833"/>
    </source>
</evidence>
<dbReference type="GO" id="GO:0006508">
    <property type="term" value="P:proteolysis"/>
    <property type="evidence" value="ECO:0007669"/>
    <property type="project" value="UniProtKB-KW"/>
</dbReference>
<dbReference type="PANTHER" id="PTHR37425">
    <property type="match status" value="1"/>
</dbReference>
<evidence type="ECO:0000256" key="3">
    <source>
        <dbReference type="ARBA" id="ARBA00022670"/>
    </source>
</evidence>
<keyword evidence="7" id="KW-0862">Zinc</keyword>
<comment type="caution">
    <text evidence="12">The sequence shown here is derived from an EMBL/GenBank/DDBJ whole genome shotgun (WGS) entry which is preliminary data.</text>
</comment>
<evidence type="ECO:0000256" key="9">
    <source>
        <dbReference type="ARBA" id="ARBA00023316"/>
    </source>
</evidence>
<dbReference type="GO" id="GO:0008237">
    <property type="term" value="F:metallopeptidase activity"/>
    <property type="evidence" value="ECO:0007669"/>
    <property type="project" value="UniProtKB-KW"/>
</dbReference>
<keyword evidence="13" id="KW-1185">Reference proteome</keyword>
<proteinExistence type="inferred from homology"/>
<dbReference type="Pfam" id="PF05951">
    <property type="entry name" value="Peptidase_M15_2"/>
    <property type="match status" value="1"/>
</dbReference>
<dbReference type="PANTHER" id="PTHR37425:SF1">
    <property type="entry name" value="OUTER MEMBRANE PROTEIN"/>
    <property type="match status" value="1"/>
</dbReference>
<evidence type="ECO:0000313" key="13">
    <source>
        <dbReference type="Proteomes" id="UP000468901"/>
    </source>
</evidence>
<dbReference type="InterPro" id="IPR006311">
    <property type="entry name" value="TAT_signal"/>
</dbReference>
<protein>
    <recommendedName>
        <fullName evidence="11">Murein endopeptidase K</fullName>
    </recommendedName>
</protein>
<dbReference type="SUPFAM" id="SSF55166">
    <property type="entry name" value="Hedgehog/DD-peptidase"/>
    <property type="match status" value="1"/>
</dbReference>
<evidence type="ECO:0000256" key="5">
    <source>
        <dbReference type="ARBA" id="ARBA00022729"/>
    </source>
</evidence>
<evidence type="ECO:0000256" key="1">
    <source>
        <dbReference type="ARBA" id="ARBA00001947"/>
    </source>
</evidence>
<keyword evidence="9" id="KW-0961">Cell wall biogenesis/degradation</keyword>
<organism evidence="12 13">
    <name type="scientific">Parvibaculum sedimenti</name>
    <dbReference type="NCBI Taxonomy" id="2608632"/>
    <lineage>
        <taxon>Bacteria</taxon>
        <taxon>Pseudomonadati</taxon>
        <taxon>Pseudomonadota</taxon>
        <taxon>Alphaproteobacteria</taxon>
        <taxon>Hyphomicrobiales</taxon>
        <taxon>Parvibaculaceae</taxon>
        <taxon>Parvibaculum</taxon>
    </lineage>
</organism>
<dbReference type="GO" id="GO:0071555">
    <property type="term" value="P:cell wall organization"/>
    <property type="evidence" value="ECO:0007669"/>
    <property type="project" value="UniProtKB-KW"/>
</dbReference>
<keyword evidence="4" id="KW-0479">Metal-binding</keyword>
<dbReference type="EMBL" id="WESC01000003">
    <property type="protein sequence ID" value="KAB7741677.1"/>
    <property type="molecule type" value="Genomic_DNA"/>
</dbReference>
<comment type="pathway">
    <text evidence="2">Cell wall biogenesis; cell wall polysaccharide biosynthesis.</text>
</comment>
<sequence>MALDFTRRGFFGLGAGAATLALTKPALAAGPSRRALKFHNTHTGEVFGATYWADGAYVPEALTGIKKVLRDHRNGAEHDIDTRLLDLLVVLRGKLDTNSHFEVISGYRSPESNAKMHKVSGGVAKHSLHMQGEAIDIRVPGRDLAAVHKAALVLKGGGVGYYPASDFVHVDCGRVRHWQQGRDA</sequence>
<comment type="similarity">
    <text evidence="10">Belongs to the peptidase M15 family.</text>
</comment>
<evidence type="ECO:0000256" key="8">
    <source>
        <dbReference type="ARBA" id="ARBA00023049"/>
    </source>
</evidence>
<dbReference type="PROSITE" id="PS51318">
    <property type="entry name" value="TAT"/>
    <property type="match status" value="1"/>
</dbReference>
<evidence type="ECO:0000256" key="10">
    <source>
        <dbReference type="ARBA" id="ARBA00093448"/>
    </source>
</evidence>
<evidence type="ECO:0000256" key="11">
    <source>
        <dbReference type="ARBA" id="ARBA00093666"/>
    </source>
</evidence>
<comment type="cofactor">
    <cofactor evidence="1">
        <name>Zn(2+)</name>
        <dbReference type="ChEBI" id="CHEBI:29105"/>
    </cofactor>
</comment>
<dbReference type="Gene3D" id="3.30.1380.10">
    <property type="match status" value="1"/>
</dbReference>
<evidence type="ECO:0000256" key="2">
    <source>
        <dbReference type="ARBA" id="ARBA00004776"/>
    </source>
</evidence>
<keyword evidence="3" id="KW-0645">Protease</keyword>
<dbReference type="Proteomes" id="UP000468901">
    <property type="component" value="Unassembled WGS sequence"/>
</dbReference>
<evidence type="ECO:0000313" key="12">
    <source>
        <dbReference type="EMBL" id="KAB7741677.1"/>
    </source>
</evidence>
<dbReference type="GO" id="GO:0046872">
    <property type="term" value="F:metal ion binding"/>
    <property type="evidence" value="ECO:0007669"/>
    <property type="project" value="UniProtKB-KW"/>
</dbReference>
<dbReference type="RefSeq" id="WP_152214980.1">
    <property type="nucleotide sequence ID" value="NZ_JBAQYD010000319.1"/>
</dbReference>
<dbReference type="InterPro" id="IPR009045">
    <property type="entry name" value="Zn_M74/Hedgehog-like"/>
</dbReference>
<keyword evidence="8" id="KW-0482">Metalloprotease</keyword>
<evidence type="ECO:0000256" key="6">
    <source>
        <dbReference type="ARBA" id="ARBA00022801"/>
    </source>
</evidence>
<dbReference type="InterPro" id="IPR010275">
    <property type="entry name" value="MepK"/>
</dbReference>
<accession>A0A6N6VLR7</accession>
<gene>
    <name evidence="12" type="ORF">F2P47_04535</name>
</gene>